<feature type="transmembrane region" description="Helical" evidence="2">
    <location>
        <begin position="140"/>
        <end position="161"/>
    </location>
</feature>
<protein>
    <submittedName>
        <fullName evidence="4">GGDEF domain-containing protein</fullName>
        <ecNumber evidence="4">2.7.7.65</ecNumber>
    </submittedName>
</protein>
<keyword evidence="2" id="KW-1133">Transmembrane helix</keyword>
<dbReference type="EC" id="2.7.7.65" evidence="4"/>
<feature type="domain" description="GGDEF" evidence="3">
    <location>
        <begin position="258"/>
        <end position="381"/>
    </location>
</feature>
<reference evidence="4 5" key="1">
    <citation type="submission" date="2024-09" db="EMBL/GenBank/DDBJ databases">
        <authorList>
            <person name="Sun Q."/>
            <person name="Mori K."/>
        </authorList>
    </citation>
    <scope>NUCLEOTIDE SEQUENCE [LARGE SCALE GENOMIC DNA]</scope>
    <source>
        <strain evidence="4 5">CCM 4839</strain>
    </source>
</reference>
<dbReference type="EMBL" id="JBHLVF010000028">
    <property type="protein sequence ID" value="MFC0392999.1"/>
    <property type="molecule type" value="Genomic_DNA"/>
</dbReference>
<keyword evidence="2" id="KW-0812">Transmembrane</keyword>
<keyword evidence="5" id="KW-1185">Reference proteome</keyword>
<dbReference type="Gene3D" id="3.30.70.270">
    <property type="match status" value="1"/>
</dbReference>
<evidence type="ECO:0000313" key="5">
    <source>
        <dbReference type="Proteomes" id="UP001589818"/>
    </source>
</evidence>
<feature type="compositionally biased region" description="Polar residues" evidence="1">
    <location>
        <begin position="369"/>
        <end position="384"/>
    </location>
</feature>
<dbReference type="SUPFAM" id="SSF55073">
    <property type="entry name" value="Nucleotide cyclase"/>
    <property type="match status" value="1"/>
</dbReference>
<gene>
    <name evidence="4" type="ORF">ACFFJ8_16660</name>
</gene>
<dbReference type="NCBIfam" id="TIGR00254">
    <property type="entry name" value="GGDEF"/>
    <property type="match status" value="1"/>
</dbReference>
<dbReference type="InterPro" id="IPR043128">
    <property type="entry name" value="Rev_trsase/Diguanyl_cyclase"/>
</dbReference>
<keyword evidence="4" id="KW-0808">Transferase</keyword>
<feature type="transmembrane region" description="Helical" evidence="2">
    <location>
        <begin position="197"/>
        <end position="222"/>
    </location>
</feature>
<dbReference type="CDD" id="cd01949">
    <property type="entry name" value="GGDEF"/>
    <property type="match status" value="1"/>
</dbReference>
<feature type="transmembrane region" description="Helical" evidence="2">
    <location>
        <begin position="77"/>
        <end position="98"/>
    </location>
</feature>
<organism evidence="4 5">
    <name type="scientific">Paenibacillus mendelii</name>
    <dbReference type="NCBI Taxonomy" id="206163"/>
    <lineage>
        <taxon>Bacteria</taxon>
        <taxon>Bacillati</taxon>
        <taxon>Bacillota</taxon>
        <taxon>Bacilli</taxon>
        <taxon>Bacillales</taxon>
        <taxon>Paenibacillaceae</taxon>
        <taxon>Paenibacillus</taxon>
    </lineage>
</organism>
<feature type="transmembrane region" description="Helical" evidence="2">
    <location>
        <begin position="168"/>
        <end position="191"/>
    </location>
</feature>
<dbReference type="RefSeq" id="WP_204819005.1">
    <property type="nucleotide sequence ID" value="NZ_JANHOF010000016.1"/>
</dbReference>
<dbReference type="SMART" id="SM00267">
    <property type="entry name" value="GGDEF"/>
    <property type="match status" value="1"/>
</dbReference>
<feature type="transmembrane region" description="Helical" evidence="2">
    <location>
        <begin position="110"/>
        <end position="128"/>
    </location>
</feature>
<dbReference type="GO" id="GO:0052621">
    <property type="term" value="F:diguanylate cyclase activity"/>
    <property type="evidence" value="ECO:0007669"/>
    <property type="project" value="UniProtKB-EC"/>
</dbReference>
<name>A0ABV6JC20_9BACL</name>
<proteinExistence type="predicted"/>
<dbReference type="Pfam" id="PF00990">
    <property type="entry name" value="GGDEF"/>
    <property type="match status" value="1"/>
</dbReference>
<keyword evidence="4" id="KW-0548">Nucleotidyltransferase</keyword>
<evidence type="ECO:0000256" key="1">
    <source>
        <dbReference type="SAM" id="MobiDB-lite"/>
    </source>
</evidence>
<feature type="transmembrane region" description="Helical" evidence="2">
    <location>
        <begin position="15"/>
        <end position="34"/>
    </location>
</feature>
<dbReference type="InterPro" id="IPR050469">
    <property type="entry name" value="Diguanylate_Cyclase"/>
</dbReference>
<dbReference type="PROSITE" id="PS50887">
    <property type="entry name" value="GGDEF"/>
    <property type="match status" value="1"/>
</dbReference>
<dbReference type="InterPro" id="IPR029787">
    <property type="entry name" value="Nucleotide_cyclase"/>
</dbReference>
<dbReference type="Proteomes" id="UP001589818">
    <property type="component" value="Unassembled WGS sequence"/>
</dbReference>
<evidence type="ECO:0000313" key="4">
    <source>
        <dbReference type="EMBL" id="MFC0392999.1"/>
    </source>
</evidence>
<dbReference type="PANTHER" id="PTHR45138">
    <property type="entry name" value="REGULATORY COMPONENTS OF SENSORY TRANSDUCTION SYSTEM"/>
    <property type="match status" value="1"/>
</dbReference>
<sequence length="403" mass="45026">MIIMQELAGPTGQTFASACVLTILVLMLFMAIRLYKSYRRNQIYRLLMFVLPIIMAQQGIVVALASPGLSRYPYLHLTASLTGLISFIIINFVFMKLYTQPSSRLKGMPFLFMSLGAIAIAGAQIAFTPELMNTPVGEDGFRLLALDFYGLVINFAILLNLRGMEQRFHYSASLIIFFVYQLAKVADVYVFHGGVPMLAVLTHLLPVIYYTLMFLLLFEWVIERLLMTFQSSITDGLTSLYNRRHFNKKAEQLLREYKRVAIIFCDIDNFKKLNDTQGHHRADGVLKQVAEIIKEETAGIGAAGRYGGEELLGLVAAPGIKPETVAEQIRSRIERETMVTVSVGVSITLEGNSVEEVVKQADEAMYLSKTSGKNKVTLHPSLQRSRSRSDSGDKPKRKSSASS</sequence>
<evidence type="ECO:0000259" key="3">
    <source>
        <dbReference type="PROSITE" id="PS50887"/>
    </source>
</evidence>
<dbReference type="InterPro" id="IPR000160">
    <property type="entry name" value="GGDEF_dom"/>
</dbReference>
<feature type="transmembrane region" description="Helical" evidence="2">
    <location>
        <begin position="46"/>
        <end position="65"/>
    </location>
</feature>
<evidence type="ECO:0000256" key="2">
    <source>
        <dbReference type="SAM" id="Phobius"/>
    </source>
</evidence>
<accession>A0ABV6JC20</accession>
<keyword evidence="2" id="KW-0472">Membrane</keyword>
<dbReference type="PANTHER" id="PTHR45138:SF9">
    <property type="entry name" value="DIGUANYLATE CYCLASE DGCM-RELATED"/>
    <property type="match status" value="1"/>
</dbReference>
<feature type="region of interest" description="Disordered" evidence="1">
    <location>
        <begin position="369"/>
        <end position="403"/>
    </location>
</feature>
<comment type="caution">
    <text evidence="4">The sequence shown here is derived from an EMBL/GenBank/DDBJ whole genome shotgun (WGS) entry which is preliminary data.</text>
</comment>